<dbReference type="RefSeq" id="WP_017929119.1">
    <property type="nucleotide sequence ID" value="NZ_KB822999.1"/>
</dbReference>
<accession>A0A017HEN6</accession>
<sequence>MCDWRLVVDAGGTDLCRVDPGFGTDILITVDLRAMASVWKGATRFTDEI</sequence>
<protein>
    <submittedName>
        <fullName evidence="1">Uncharacterized protein</fullName>
    </submittedName>
</protein>
<evidence type="ECO:0000313" key="2">
    <source>
        <dbReference type="Proteomes" id="UP000025047"/>
    </source>
</evidence>
<dbReference type="AlphaFoldDB" id="A0A017HEN6"/>
<proteinExistence type="predicted"/>
<name>A0A017HEN6_9RHOB</name>
<comment type="caution">
    <text evidence="1">The sequence shown here is derived from an EMBL/GenBank/DDBJ whole genome shotgun (WGS) entry which is preliminary data.</text>
</comment>
<dbReference type="HOGENOM" id="CLU_3137379_0_0_5"/>
<dbReference type="Proteomes" id="UP000025047">
    <property type="component" value="Unassembled WGS sequence"/>
</dbReference>
<dbReference type="EMBL" id="APGJ01000004">
    <property type="protein sequence ID" value="EYD72831.1"/>
    <property type="molecule type" value="Genomic_DNA"/>
</dbReference>
<organism evidence="1 2">
    <name type="scientific">Limimaricola hongkongensis DSM 17492</name>
    <dbReference type="NCBI Taxonomy" id="1122180"/>
    <lineage>
        <taxon>Bacteria</taxon>
        <taxon>Pseudomonadati</taxon>
        <taxon>Pseudomonadota</taxon>
        <taxon>Alphaproteobacteria</taxon>
        <taxon>Rhodobacterales</taxon>
        <taxon>Paracoccaceae</taxon>
        <taxon>Limimaricola</taxon>
    </lineage>
</organism>
<dbReference type="PATRIC" id="fig|1122180.6.peg.1614"/>
<reference evidence="1 2" key="1">
    <citation type="submission" date="2013-03" db="EMBL/GenBank/DDBJ databases">
        <authorList>
            <person name="Fiebig A."/>
            <person name="Goeker M."/>
            <person name="Klenk H.-P.P."/>
        </authorList>
    </citation>
    <scope>NUCLEOTIDE SEQUENCE [LARGE SCALE GENOMIC DNA]</scope>
    <source>
        <strain evidence="1 2">DSM 17492</strain>
    </source>
</reference>
<evidence type="ECO:0000313" key="1">
    <source>
        <dbReference type="EMBL" id="EYD72831.1"/>
    </source>
</evidence>
<keyword evidence="2" id="KW-1185">Reference proteome</keyword>
<gene>
    <name evidence="1" type="ORF">Lokhon_01636</name>
</gene>